<dbReference type="EMBL" id="REGN01004253">
    <property type="protein sequence ID" value="RNA18359.1"/>
    <property type="molecule type" value="Genomic_DNA"/>
</dbReference>
<evidence type="ECO:0000313" key="1">
    <source>
        <dbReference type="EMBL" id="RNA18359.1"/>
    </source>
</evidence>
<dbReference type="Proteomes" id="UP000276133">
    <property type="component" value="Unassembled WGS sequence"/>
</dbReference>
<dbReference type="AlphaFoldDB" id="A0A3M7R4I3"/>
<name>A0A3M7R4I3_BRAPC</name>
<organism evidence="1 2">
    <name type="scientific">Brachionus plicatilis</name>
    <name type="common">Marine rotifer</name>
    <name type="synonym">Brachionus muelleri</name>
    <dbReference type="NCBI Taxonomy" id="10195"/>
    <lineage>
        <taxon>Eukaryota</taxon>
        <taxon>Metazoa</taxon>
        <taxon>Spiralia</taxon>
        <taxon>Gnathifera</taxon>
        <taxon>Rotifera</taxon>
        <taxon>Eurotatoria</taxon>
        <taxon>Monogononta</taxon>
        <taxon>Pseudotrocha</taxon>
        <taxon>Ploima</taxon>
        <taxon>Brachionidae</taxon>
        <taxon>Brachionus</taxon>
    </lineage>
</organism>
<protein>
    <submittedName>
        <fullName evidence="1">Uncharacterized protein</fullName>
    </submittedName>
</protein>
<gene>
    <name evidence="1" type="ORF">BpHYR1_034229</name>
</gene>
<accession>A0A3M7R4I3</accession>
<evidence type="ECO:0000313" key="2">
    <source>
        <dbReference type="Proteomes" id="UP000276133"/>
    </source>
</evidence>
<proteinExistence type="predicted"/>
<keyword evidence="2" id="KW-1185">Reference proteome</keyword>
<reference evidence="1 2" key="1">
    <citation type="journal article" date="2018" name="Sci. Rep.">
        <title>Genomic signatures of local adaptation to the degree of environmental predictability in rotifers.</title>
        <authorList>
            <person name="Franch-Gras L."/>
            <person name="Hahn C."/>
            <person name="Garcia-Roger E.M."/>
            <person name="Carmona M.J."/>
            <person name="Serra M."/>
            <person name="Gomez A."/>
        </authorList>
    </citation>
    <scope>NUCLEOTIDE SEQUENCE [LARGE SCALE GENOMIC DNA]</scope>
    <source>
        <strain evidence="1">HYR1</strain>
    </source>
</reference>
<sequence>MVVPKRQTRLQTILVDTEQNVWNGCNIRPVLFTCFYQYLRFQEKNHPIRIGFLVMSQSLTRIVLKSFIPKNKTGKLKGNLGTVPLDRALLQLNENLQNLNSSIKEIMSQKREI</sequence>
<comment type="caution">
    <text evidence="1">The sequence shown here is derived from an EMBL/GenBank/DDBJ whole genome shotgun (WGS) entry which is preliminary data.</text>
</comment>